<proteinExistence type="inferred from homology"/>
<evidence type="ECO:0000256" key="5">
    <source>
        <dbReference type="PROSITE-ProRule" id="PRU10007"/>
    </source>
</evidence>
<dbReference type="InterPro" id="IPR016163">
    <property type="entry name" value="Ald_DH_C"/>
</dbReference>
<evidence type="ECO:0000256" key="4">
    <source>
        <dbReference type="ARBA" id="ARBA00049194"/>
    </source>
</evidence>
<dbReference type="OrthoDB" id="6882680at2"/>
<comment type="caution">
    <text evidence="8">The sequence shown here is derived from an EMBL/GenBank/DDBJ whole genome shotgun (WGS) entry which is preliminary data.</text>
</comment>
<dbReference type="InterPro" id="IPR029510">
    <property type="entry name" value="Ald_DH_CS_GLU"/>
</dbReference>
<sequence length="480" mass="49750">MTGRQPAEHRSAPAAIIGDDEVHSTERVEVIDPYRGDVVGTVECADADAVSAAVSAAAVAARAWADTAVAERAATLRRTAALIEDPQRGLAATVTREMGMPTMLAAATQQVMPATVLRAMADAAGTFEWEKPIDGATLRHVPVGVVAAITPWNMPVHQIVAKISAAFAAGCAVVLKPSELTPFDALDVRRCFVDAGLPPGLFAVVNGAGAQTGSLLTSHPGLGHVSFTGSVDAGRAVARSAAGNLVRATLELGGKSPAVVLPDADLAAVIPRVVASGLVNSGQACNATTRLVLPRRHQDEIERLLVDAASASVLGDPADPSTTMGPLASRLQTDRVLDHIEKARADGGHLLTGTGHARRIGPSDGFIEPTIITELGPAARAVREEIFGPVLVTQFYDTVDEAVEIANDCDYGLSAEVWSADTDAARDVAAALEVGQIKINGVRTRERPSVPFGGMKLSGYGRELGATGLAEFTEIQAVMA</sequence>
<dbReference type="Pfam" id="PF00171">
    <property type="entry name" value="Aldedh"/>
    <property type="match status" value="1"/>
</dbReference>
<feature type="active site" evidence="5">
    <location>
        <position position="251"/>
    </location>
</feature>
<accession>L7KLN9</accession>
<dbReference type="AlphaFoldDB" id="L7KLN9"/>
<comment type="similarity">
    <text evidence="1 6">Belongs to the aldehyde dehydrogenase family.</text>
</comment>
<comment type="catalytic activity">
    <reaction evidence="4">
        <text>an aldehyde + NAD(+) + H2O = a carboxylate + NADH + 2 H(+)</text>
        <dbReference type="Rhea" id="RHEA:16185"/>
        <dbReference type="ChEBI" id="CHEBI:15377"/>
        <dbReference type="ChEBI" id="CHEBI:15378"/>
        <dbReference type="ChEBI" id="CHEBI:17478"/>
        <dbReference type="ChEBI" id="CHEBI:29067"/>
        <dbReference type="ChEBI" id="CHEBI:57540"/>
        <dbReference type="ChEBI" id="CHEBI:57945"/>
        <dbReference type="EC" id="1.2.1.3"/>
    </reaction>
</comment>
<dbReference type="FunFam" id="3.40.605.10:FF:000007">
    <property type="entry name" value="NAD/NADP-dependent betaine aldehyde dehydrogenase"/>
    <property type="match status" value="1"/>
</dbReference>
<organism evidence="8 9">
    <name type="scientific">Gordonia aichiensis NBRC 108223</name>
    <dbReference type="NCBI Taxonomy" id="1220583"/>
    <lineage>
        <taxon>Bacteria</taxon>
        <taxon>Bacillati</taxon>
        <taxon>Actinomycetota</taxon>
        <taxon>Actinomycetes</taxon>
        <taxon>Mycobacteriales</taxon>
        <taxon>Gordoniaceae</taxon>
        <taxon>Gordonia</taxon>
    </lineage>
</organism>
<dbReference type="PROSITE" id="PS00687">
    <property type="entry name" value="ALDEHYDE_DEHYDR_GLU"/>
    <property type="match status" value="1"/>
</dbReference>
<dbReference type="InterPro" id="IPR016161">
    <property type="entry name" value="Ald_DH/histidinol_DH"/>
</dbReference>
<dbReference type="GO" id="GO:0004029">
    <property type="term" value="F:aldehyde dehydrogenase (NAD+) activity"/>
    <property type="evidence" value="ECO:0007669"/>
    <property type="project" value="UniProtKB-EC"/>
</dbReference>
<dbReference type="STRING" id="1220583.GOACH_15_00060"/>
<dbReference type="RefSeq" id="WP_005175763.1">
    <property type="nucleotide sequence ID" value="NZ_BANR01000015.1"/>
</dbReference>
<dbReference type="PANTHER" id="PTHR42804:SF1">
    <property type="entry name" value="ALDEHYDE DEHYDROGENASE-RELATED"/>
    <property type="match status" value="1"/>
</dbReference>
<evidence type="ECO:0000259" key="7">
    <source>
        <dbReference type="Pfam" id="PF00171"/>
    </source>
</evidence>
<dbReference type="InterPro" id="IPR015590">
    <property type="entry name" value="Aldehyde_DH_dom"/>
</dbReference>
<feature type="domain" description="Aldehyde dehydrogenase" evidence="7">
    <location>
        <begin position="25"/>
        <end position="478"/>
    </location>
</feature>
<protein>
    <recommendedName>
        <fullName evidence="3">aldehyde dehydrogenase (NAD(+))</fullName>
        <ecNumber evidence="3">1.2.1.3</ecNumber>
    </recommendedName>
</protein>
<dbReference type="EC" id="1.2.1.3" evidence="3"/>
<dbReference type="EMBL" id="BANR01000015">
    <property type="protein sequence ID" value="GAC49514.1"/>
    <property type="molecule type" value="Genomic_DNA"/>
</dbReference>
<name>L7KLN9_9ACTN</name>
<dbReference type="Proteomes" id="UP000010988">
    <property type="component" value="Unassembled WGS sequence"/>
</dbReference>
<dbReference type="SUPFAM" id="SSF53720">
    <property type="entry name" value="ALDH-like"/>
    <property type="match status" value="1"/>
</dbReference>
<evidence type="ECO:0000313" key="8">
    <source>
        <dbReference type="EMBL" id="GAC49514.1"/>
    </source>
</evidence>
<dbReference type="Gene3D" id="3.40.309.10">
    <property type="entry name" value="Aldehyde Dehydrogenase, Chain A, domain 2"/>
    <property type="match status" value="1"/>
</dbReference>
<reference evidence="8 9" key="1">
    <citation type="submission" date="2012-12" db="EMBL/GenBank/DDBJ databases">
        <title>Whole genome shotgun sequence of Gordonia aichiensis NBRC 108223.</title>
        <authorList>
            <person name="Isaki-Nakamura S."/>
            <person name="Hosoyama A."/>
            <person name="Tsuchikane K."/>
            <person name="Ando Y."/>
            <person name="Baba S."/>
            <person name="Ohji S."/>
            <person name="Hamada M."/>
            <person name="Tamura T."/>
            <person name="Yamazoe A."/>
            <person name="Yamazaki S."/>
            <person name="Fujita N."/>
        </authorList>
    </citation>
    <scope>NUCLEOTIDE SEQUENCE [LARGE SCALE GENOMIC DNA]</scope>
    <source>
        <strain evidence="8 9">NBRC 108223</strain>
    </source>
</reference>
<keyword evidence="9" id="KW-1185">Reference proteome</keyword>
<dbReference type="InterPro" id="IPR016162">
    <property type="entry name" value="Ald_DH_N"/>
</dbReference>
<dbReference type="Gene3D" id="3.40.605.10">
    <property type="entry name" value="Aldehyde Dehydrogenase, Chain A, domain 1"/>
    <property type="match status" value="1"/>
</dbReference>
<evidence type="ECO:0000256" key="3">
    <source>
        <dbReference type="ARBA" id="ARBA00024226"/>
    </source>
</evidence>
<keyword evidence="2 6" id="KW-0560">Oxidoreductase</keyword>
<dbReference type="InterPro" id="IPR016160">
    <property type="entry name" value="Ald_DH_CS_CYS"/>
</dbReference>
<dbReference type="PROSITE" id="PS00070">
    <property type="entry name" value="ALDEHYDE_DEHYDR_CYS"/>
    <property type="match status" value="1"/>
</dbReference>
<evidence type="ECO:0000256" key="6">
    <source>
        <dbReference type="RuleBase" id="RU003345"/>
    </source>
</evidence>
<evidence type="ECO:0000313" key="9">
    <source>
        <dbReference type="Proteomes" id="UP000010988"/>
    </source>
</evidence>
<evidence type="ECO:0000256" key="1">
    <source>
        <dbReference type="ARBA" id="ARBA00009986"/>
    </source>
</evidence>
<dbReference type="PANTHER" id="PTHR42804">
    <property type="entry name" value="ALDEHYDE DEHYDROGENASE"/>
    <property type="match status" value="1"/>
</dbReference>
<gene>
    <name evidence="8" type="ORF">GOACH_15_00060</name>
</gene>
<dbReference type="eggNOG" id="COG1012">
    <property type="taxonomic scope" value="Bacteria"/>
</dbReference>
<evidence type="ECO:0000256" key="2">
    <source>
        <dbReference type="ARBA" id="ARBA00023002"/>
    </source>
</evidence>